<proteinExistence type="predicted"/>
<name>A0A1F5H311_9BACT</name>
<organism evidence="1 2">
    <name type="scientific">Candidatus Curtissbacteria bacterium RIFCSPLOWO2_01_FULL_38_11b</name>
    <dbReference type="NCBI Taxonomy" id="1797725"/>
    <lineage>
        <taxon>Bacteria</taxon>
        <taxon>Candidatus Curtissiibacteriota</taxon>
    </lineage>
</organism>
<dbReference type="Proteomes" id="UP000176740">
    <property type="component" value="Unassembled WGS sequence"/>
</dbReference>
<evidence type="ECO:0000313" key="1">
    <source>
        <dbReference type="EMBL" id="OGD98540.1"/>
    </source>
</evidence>
<reference evidence="1 2" key="1">
    <citation type="journal article" date="2016" name="Nat. Commun.">
        <title>Thousands of microbial genomes shed light on interconnected biogeochemical processes in an aquifer system.</title>
        <authorList>
            <person name="Anantharaman K."/>
            <person name="Brown C.T."/>
            <person name="Hug L.A."/>
            <person name="Sharon I."/>
            <person name="Castelle C.J."/>
            <person name="Probst A.J."/>
            <person name="Thomas B.C."/>
            <person name="Singh A."/>
            <person name="Wilkins M.J."/>
            <person name="Karaoz U."/>
            <person name="Brodie E.L."/>
            <person name="Williams K.H."/>
            <person name="Hubbard S.S."/>
            <person name="Banfield J.F."/>
        </authorList>
    </citation>
    <scope>NUCLEOTIDE SEQUENCE [LARGE SCALE GENOMIC DNA]</scope>
</reference>
<dbReference type="STRING" id="1797725.A3A49_01980"/>
<evidence type="ECO:0008006" key="3">
    <source>
        <dbReference type="Google" id="ProtNLM"/>
    </source>
</evidence>
<protein>
    <recommendedName>
        <fullName evidence="3">Addiction module toxin RelE</fullName>
    </recommendedName>
</protein>
<sequence length="133" mass="15412">MEEQNYSVEFETFTKRHYIKVFAKKYKSAWSGTLQDIDDICKRIDSVLEYKRADLISAVAQYKLVKLDFAVEGTRVSPKSSGNRCILFIDEDIRSVKVLLVYSKNDISEPNETAKWKSIVKQTFDEVGKIFNL</sequence>
<dbReference type="AlphaFoldDB" id="A0A1F5H311"/>
<gene>
    <name evidence="1" type="ORF">A3A49_01980</name>
</gene>
<comment type="caution">
    <text evidence="1">The sequence shown here is derived from an EMBL/GenBank/DDBJ whole genome shotgun (WGS) entry which is preliminary data.</text>
</comment>
<accession>A0A1F5H311</accession>
<dbReference type="EMBL" id="MFBO01000008">
    <property type="protein sequence ID" value="OGD98540.1"/>
    <property type="molecule type" value="Genomic_DNA"/>
</dbReference>
<evidence type="ECO:0000313" key="2">
    <source>
        <dbReference type="Proteomes" id="UP000176740"/>
    </source>
</evidence>